<gene>
    <name evidence="1" type="ORF">RND81_13G199600</name>
</gene>
<protein>
    <submittedName>
        <fullName evidence="1">Uncharacterized protein</fullName>
    </submittedName>
</protein>
<dbReference type="AlphaFoldDB" id="A0AAW1H3H0"/>
<accession>A0AAW1H3H0</accession>
<dbReference type="EMBL" id="JBDFQZ010000013">
    <property type="protein sequence ID" value="KAK9670401.1"/>
    <property type="molecule type" value="Genomic_DNA"/>
</dbReference>
<dbReference type="Proteomes" id="UP001443914">
    <property type="component" value="Unassembled WGS sequence"/>
</dbReference>
<proteinExistence type="predicted"/>
<organism evidence="1 2">
    <name type="scientific">Saponaria officinalis</name>
    <name type="common">Common soapwort</name>
    <name type="synonym">Lychnis saponaria</name>
    <dbReference type="NCBI Taxonomy" id="3572"/>
    <lineage>
        <taxon>Eukaryota</taxon>
        <taxon>Viridiplantae</taxon>
        <taxon>Streptophyta</taxon>
        <taxon>Embryophyta</taxon>
        <taxon>Tracheophyta</taxon>
        <taxon>Spermatophyta</taxon>
        <taxon>Magnoliopsida</taxon>
        <taxon>eudicotyledons</taxon>
        <taxon>Gunneridae</taxon>
        <taxon>Pentapetalae</taxon>
        <taxon>Caryophyllales</taxon>
        <taxon>Caryophyllaceae</taxon>
        <taxon>Caryophylleae</taxon>
        <taxon>Saponaria</taxon>
    </lineage>
</organism>
<evidence type="ECO:0000313" key="1">
    <source>
        <dbReference type="EMBL" id="KAK9670401.1"/>
    </source>
</evidence>
<comment type="caution">
    <text evidence="1">The sequence shown here is derived from an EMBL/GenBank/DDBJ whole genome shotgun (WGS) entry which is preliminary data.</text>
</comment>
<reference evidence="1" key="1">
    <citation type="submission" date="2024-03" db="EMBL/GenBank/DDBJ databases">
        <title>WGS assembly of Saponaria officinalis var. Norfolk2.</title>
        <authorList>
            <person name="Jenkins J."/>
            <person name="Shu S."/>
            <person name="Grimwood J."/>
            <person name="Barry K."/>
            <person name="Goodstein D."/>
            <person name="Schmutz J."/>
            <person name="Leebens-Mack J."/>
            <person name="Osbourn A."/>
        </authorList>
    </citation>
    <scope>NUCLEOTIDE SEQUENCE [LARGE SCALE GENOMIC DNA]</scope>
    <source>
        <strain evidence="1">JIC</strain>
    </source>
</reference>
<keyword evidence="2" id="KW-1185">Reference proteome</keyword>
<sequence>MVRSTRRRIVLSNTLTLVREYCAEPQKPDLLQGCLLVLLIGIFLRICRSDRLMTLESSLSLLVMSERPAPGMNPDVVGRKYFYCSSLVWFVVMDDPVASCCVAIIGCQWTTTRFCRSVRVGRKMRSKRLNDDM</sequence>
<evidence type="ECO:0000313" key="2">
    <source>
        <dbReference type="Proteomes" id="UP001443914"/>
    </source>
</evidence>
<name>A0AAW1H3H0_SAPOF</name>